<name>A0A3Q9BNH3_9LACT</name>
<evidence type="ECO:0000313" key="9">
    <source>
        <dbReference type="EMBL" id="AZP05688.1"/>
    </source>
</evidence>
<feature type="transmembrane region" description="Helical" evidence="8">
    <location>
        <begin position="242"/>
        <end position="261"/>
    </location>
</feature>
<keyword evidence="10" id="KW-1185">Reference proteome</keyword>
<dbReference type="Pfam" id="PF02386">
    <property type="entry name" value="TrkH"/>
    <property type="match status" value="1"/>
</dbReference>
<evidence type="ECO:0000256" key="3">
    <source>
        <dbReference type="ARBA" id="ARBA00022475"/>
    </source>
</evidence>
<evidence type="ECO:0000256" key="5">
    <source>
        <dbReference type="ARBA" id="ARBA00022989"/>
    </source>
</evidence>
<evidence type="ECO:0000256" key="8">
    <source>
        <dbReference type="SAM" id="Phobius"/>
    </source>
</evidence>
<keyword evidence="6" id="KW-0406">Ion transport</keyword>
<evidence type="ECO:0000313" key="10">
    <source>
        <dbReference type="Proteomes" id="UP000273326"/>
    </source>
</evidence>
<feature type="transmembrane region" description="Helical" evidence="8">
    <location>
        <begin position="78"/>
        <end position="98"/>
    </location>
</feature>
<dbReference type="GO" id="GO:0005886">
    <property type="term" value="C:plasma membrane"/>
    <property type="evidence" value="ECO:0007669"/>
    <property type="project" value="UniProtKB-SubCell"/>
</dbReference>
<dbReference type="PANTHER" id="PTHR32024:SF1">
    <property type="entry name" value="KTR SYSTEM POTASSIUM UPTAKE PROTEIN B"/>
    <property type="match status" value="1"/>
</dbReference>
<evidence type="ECO:0000256" key="1">
    <source>
        <dbReference type="ARBA" id="ARBA00004651"/>
    </source>
</evidence>
<gene>
    <name evidence="9" type="ORF">EJN90_04835</name>
</gene>
<keyword evidence="7 8" id="KW-0472">Membrane</keyword>
<feature type="transmembrane region" description="Helical" evidence="8">
    <location>
        <begin position="129"/>
        <end position="149"/>
    </location>
</feature>
<dbReference type="KEGG" id="jeh:EJN90_04835"/>
<evidence type="ECO:0000256" key="4">
    <source>
        <dbReference type="ARBA" id="ARBA00022692"/>
    </source>
</evidence>
<evidence type="ECO:0000256" key="7">
    <source>
        <dbReference type="ARBA" id="ARBA00023136"/>
    </source>
</evidence>
<dbReference type="PANTHER" id="PTHR32024">
    <property type="entry name" value="TRK SYSTEM POTASSIUM UPTAKE PROTEIN TRKG-RELATED"/>
    <property type="match status" value="1"/>
</dbReference>
<dbReference type="GO" id="GO:0030001">
    <property type="term" value="P:metal ion transport"/>
    <property type="evidence" value="ECO:0007669"/>
    <property type="project" value="UniProtKB-ARBA"/>
</dbReference>
<evidence type="ECO:0000256" key="6">
    <source>
        <dbReference type="ARBA" id="ARBA00023065"/>
    </source>
</evidence>
<sequence>MKERFYKWTTSKKIVASFLFLILVGSILLSMPISQLEDVKTTYMDHLFHSVSMVCVTGLSRVPISSIYSTFGLSVSLLLIQCGGLGLMTLVASAASTLGRKMRLRERLAVQEGINQSDAKDLKTYLSNIFKYTFFIEAMGFLSLCIYFIPALGFKKGSFTSLFLTISAFNNAGFDNLGATSLNNYVHEPLVNIVISFLIILGGIGFIVWFDVARVLSNNYSRKQSPFNLIQLFRKLTLHSKIAIFTTFSLTFISAFLFFVVEYNNLNSIGKFSFFEKILASFFQSITMRTAGFSTIDYGAVHPFTLINFIFSMFIGGSPGGAAGGLKTTTFVMVILLIYNELRGQKNVNVLRHTIPESLVRNALVISVIFLFSFLLGSTLLLLLNPEVPYIHLMFETVSALATVGVTVNLTPSLGVASHIIIMIMMFAGRVGPITLVDSLLRKDKFTKNITYAKGKIIIG</sequence>
<dbReference type="OrthoDB" id="9810952at2"/>
<keyword evidence="4 8" id="KW-0812">Transmembrane</keyword>
<accession>A0A3Q9BNH3</accession>
<keyword evidence="3" id="KW-1003">Cell membrane</keyword>
<feature type="transmembrane region" description="Helical" evidence="8">
    <location>
        <begin position="322"/>
        <end position="342"/>
    </location>
</feature>
<reference evidence="10" key="1">
    <citation type="submission" date="2018-12" db="EMBL/GenBank/DDBJ databases">
        <title>Complete genome sequencing of Jeotgalibaca sp. H21T32.</title>
        <authorList>
            <person name="Bae J.-W."/>
            <person name="Lee S.-Y."/>
        </authorList>
    </citation>
    <scope>NUCLEOTIDE SEQUENCE [LARGE SCALE GENOMIC DNA]</scope>
    <source>
        <strain evidence="10">H21T32</strain>
    </source>
</reference>
<keyword evidence="5 8" id="KW-1133">Transmembrane helix</keyword>
<proteinExistence type="predicted"/>
<dbReference type="EMBL" id="CP034465">
    <property type="protein sequence ID" value="AZP05688.1"/>
    <property type="molecule type" value="Genomic_DNA"/>
</dbReference>
<dbReference type="AlphaFoldDB" id="A0A3Q9BNH3"/>
<feature type="transmembrane region" description="Helical" evidence="8">
    <location>
        <begin position="363"/>
        <end position="384"/>
    </location>
</feature>
<comment type="subcellular location">
    <subcellularLocation>
        <location evidence="1">Cell membrane</location>
        <topology evidence="1">Multi-pass membrane protein</topology>
    </subcellularLocation>
</comment>
<protein>
    <submittedName>
        <fullName evidence="9">Potassium transporter</fullName>
    </submittedName>
</protein>
<keyword evidence="2" id="KW-0813">Transport</keyword>
<evidence type="ECO:0000256" key="2">
    <source>
        <dbReference type="ARBA" id="ARBA00022448"/>
    </source>
</evidence>
<feature type="transmembrane region" description="Helical" evidence="8">
    <location>
        <begin position="190"/>
        <end position="213"/>
    </location>
</feature>
<organism evidence="9 10">
    <name type="scientific">Jeotgalibaca ciconiae</name>
    <dbReference type="NCBI Taxonomy" id="2496265"/>
    <lineage>
        <taxon>Bacteria</taxon>
        <taxon>Bacillati</taxon>
        <taxon>Bacillota</taxon>
        <taxon>Bacilli</taxon>
        <taxon>Lactobacillales</taxon>
        <taxon>Carnobacteriaceae</taxon>
        <taxon>Jeotgalibaca</taxon>
    </lineage>
</organism>
<dbReference type="Proteomes" id="UP000273326">
    <property type="component" value="Chromosome"/>
</dbReference>
<dbReference type="GO" id="GO:0008324">
    <property type="term" value="F:monoatomic cation transmembrane transporter activity"/>
    <property type="evidence" value="ECO:0007669"/>
    <property type="project" value="InterPro"/>
</dbReference>
<dbReference type="InterPro" id="IPR003445">
    <property type="entry name" value="Cat_transpt"/>
</dbReference>